<name>A0A7W9GQ94_9ACTN</name>
<comment type="caution">
    <text evidence="1">The sequence shown here is derived from an EMBL/GenBank/DDBJ whole genome shotgun (WGS) entry which is preliminary data.</text>
</comment>
<reference evidence="1 2" key="1">
    <citation type="submission" date="2020-08" db="EMBL/GenBank/DDBJ databases">
        <title>Sequencing the genomes of 1000 actinobacteria strains.</title>
        <authorList>
            <person name="Klenk H.-P."/>
        </authorList>
    </citation>
    <scope>NUCLEOTIDE SEQUENCE [LARGE SCALE GENOMIC DNA]</scope>
    <source>
        <strain evidence="1 2">DSM 102122</strain>
    </source>
</reference>
<dbReference type="AlphaFoldDB" id="A0A7W9GQ94"/>
<proteinExistence type="predicted"/>
<keyword evidence="2" id="KW-1185">Reference proteome</keyword>
<gene>
    <name evidence="1" type="ORF">HD601_002615</name>
</gene>
<evidence type="ECO:0000313" key="2">
    <source>
        <dbReference type="Proteomes" id="UP000542813"/>
    </source>
</evidence>
<evidence type="ECO:0008006" key="3">
    <source>
        <dbReference type="Google" id="ProtNLM"/>
    </source>
</evidence>
<organism evidence="1 2">
    <name type="scientific">Jiangella mangrovi</name>
    <dbReference type="NCBI Taxonomy" id="1524084"/>
    <lineage>
        <taxon>Bacteria</taxon>
        <taxon>Bacillati</taxon>
        <taxon>Actinomycetota</taxon>
        <taxon>Actinomycetes</taxon>
        <taxon>Jiangellales</taxon>
        <taxon>Jiangellaceae</taxon>
        <taxon>Jiangella</taxon>
    </lineage>
</organism>
<accession>A0A7W9GQ94</accession>
<dbReference type="Proteomes" id="UP000542813">
    <property type="component" value="Unassembled WGS sequence"/>
</dbReference>
<evidence type="ECO:0000313" key="1">
    <source>
        <dbReference type="EMBL" id="MBB5788040.1"/>
    </source>
</evidence>
<dbReference type="EMBL" id="JACHMM010000001">
    <property type="protein sequence ID" value="MBB5788040.1"/>
    <property type="molecule type" value="Genomic_DNA"/>
</dbReference>
<sequence length="347" mass="37678">MALFRRASREAEPAAAEPAAPHPVTAFWAWWADEGHRIDPHGLSPATDELTRLVRAIHPDLTWHFGAGSEAEHRLTVSAGGAAEVRPSAERWFRAAPAPDATWEFSPSQQADPAALTNALEIGGHRLELAATTFRIEVAADEFRVHIGVHHPAFAELPENVQGQVTFLVLDWLLGEDAVERWLGRIEPLPVAPVGSARESGDAVRAAVASIASQRDPDAWVLGQWQDDEGMPGLAIYRNGLRWLDHPTLDRHQSVTAHYVAQPNGLPADSGALDLLRELESQLEAALGSRGILIGHESHRGLRTFHAYTDGEDQNADAELAAWASGRGVTVEAAPDPAWSRVRHLTG</sequence>
<dbReference type="RefSeq" id="WP_184822491.1">
    <property type="nucleotide sequence ID" value="NZ_JACHMM010000001.1"/>
</dbReference>
<protein>
    <recommendedName>
        <fullName evidence="3">DUF695 domain-containing protein</fullName>
    </recommendedName>
</protein>